<dbReference type="Pfam" id="PF00385">
    <property type="entry name" value="Chromo"/>
    <property type="match status" value="1"/>
</dbReference>
<evidence type="ECO:0000313" key="3">
    <source>
        <dbReference type="EMBL" id="KAF0315935.1"/>
    </source>
</evidence>
<keyword evidence="4" id="KW-1185">Reference proteome</keyword>
<evidence type="ECO:0000313" key="4">
    <source>
        <dbReference type="Proteomes" id="UP000434172"/>
    </source>
</evidence>
<reference evidence="3 4" key="1">
    <citation type="submission" date="2019-12" db="EMBL/GenBank/DDBJ databases">
        <title>A genome sequence resource for the geographically widespread anthracnose pathogen Colletotrichum asianum.</title>
        <authorList>
            <person name="Meng Y."/>
        </authorList>
    </citation>
    <scope>NUCLEOTIDE SEQUENCE [LARGE SCALE GENOMIC DNA]</scope>
    <source>
        <strain evidence="3 4">ICMP 18580</strain>
    </source>
</reference>
<dbReference type="InterPro" id="IPR023780">
    <property type="entry name" value="Chromo_domain"/>
</dbReference>
<dbReference type="Proteomes" id="UP000434172">
    <property type="component" value="Unassembled WGS sequence"/>
</dbReference>
<feature type="domain" description="Chromo" evidence="2">
    <location>
        <begin position="44"/>
        <end position="94"/>
    </location>
</feature>
<organism evidence="3 4">
    <name type="scientific">Colletotrichum asianum</name>
    <dbReference type="NCBI Taxonomy" id="702518"/>
    <lineage>
        <taxon>Eukaryota</taxon>
        <taxon>Fungi</taxon>
        <taxon>Dikarya</taxon>
        <taxon>Ascomycota</taxon>
        <taxon>Pezizomycotina</taxon>
        <taxon>Sordariomycetes</taxon>
        <taxon>Hypocreomycetidae</taxon>
        <taxon>Glomerellales</taxon>
        <taxon>Glomerellaceae</taxon>
        <taxon>Colletotrichum</taxon>
        <taxon>Colletotrichum gloeosporioides species complex</taxon>
    </lineage>
</organism>
<dbReference type="SUPFAM" id="SSF54160">
    <property type="entry name" value="Chromo domain-like"/>
    <property type="match status" value="1"/>
</dbReference>
<dbReference type="CDD" id="cd00024">
    <property type="entry name" value="CD_CSD"/>
    <property type="match status" value="1"/>
</dbReference>
<dbReference type="OrthoDB" id="433924at2759"/>
<dbReference type="GO" id="GO:0006338">
    <property type="term" value="P:chromatin remodeling"/>
    <property type="evidence" value="ECO:0007669"/>
    <property type="project" value="UniProtKB-ARBA"/>
</dbReference>
<dbReference type="Gene3D" id="2.40.50.40">
    <property type="match status" value="1"/>
</dbReference>
<name>A0A8H3VXW8_9PEZI</name>
<comment type="subunit">
    <text evidence="1">Component of the NuA4 histone acetyltransferase complex.</text>
</comment>
<evidence type="ECO:0000256" key="1">
    <source>
        <dbReference type="ARBA" id="ARBA00011353"/>
    </source>
</evidence>
<dbReference type="InterPro" id="IPR000953">
    <property type="entry name" value="Chromo/chromo_shadow_dom"/>
</dbReference>
<proteinExistence type="predicted"/>
<dbReference type="AlphaFoldDB" id="A0A8H3VXW8"/>
<sequence>MGEVGLQYKNQRRIEKSKLDQKVLQAHVAGGWEQNISVRDSALYEVRAILAHQVETDGMVYLRVAWRGYSDHEATWEDESSLKEDIPEILKIYYAAGGGRDAVLRMKTRK</sequence>
<dbReference type="PROSITE" id="PS50013">
    <property type="entry name" value="CHROMO_2"/>
    <property type="match status" value="1"/>
</dbReference>
<gene>
    <name evidence="3" type="ORF">GQ607_016829</name>
</gene>
<accession>A0A8H3VXW8</accession>
<protein>
    <submittedName>
        <fullName evidence="3">Chromo domain-containing protein</fullName>
    </submittedName>
</protein>
<evidence type="ECO:0000259" key="2">
    <source>
        <dbReference type="PROSITE" id="PS50013"/>
    </source>
</evidence>
<comment type="caution">
    <text evidence="3">The sequence shown here is derived from an EMBL/GenBank/DDBJ whole genome shotgun (WGS) entry which is preliminary data.</text>
</comment>
<dbReference type="EMBL" id="WOWK01000179">
    <property type="protein sequence ID" value="KAF0315935.1"/>
    <property type="molecule type" value="Genomic_DNA"/>
</dbReference>
<dbReference type="InterPro" id="IPR016197">
    <property type="entry name" value="Chromo-like_dom_sf"/>
</dbReference>